<dbReference type="EMBL" id="JARK01001422">
    <property type="protein sequence ID" value="EYC04640.1"/>
    <property type="molecule type" value="Genomic_DNA"/>
</dbReference>
<protein>
    <submittedName>
        <fullName evidence="1">Uncharacterized protein</fullName>
    </submittedName>
</protein>
<evidence type="ECO:0000313" key="2">
    <source>
        <dbReference type="Proteomes" id="UP000024635"/>
    </source>
</evidence>
<name>A0A016TPE9_9BILA</name>
<dbReference type="AlphaFoldDB" id="A0A016TPE9"/>
<proteinExistence type="predicted"/>
<organism evidence="1 2">
    <name type="scientific">Ancylostoma ceylanicum</name>
    <dbReference type="NCBI Taxonomy" id="53326"/>
    <lineage>
        <taxon>Eukaryota</taxon>
        <taxon>Metazoa</taxon>
        <taxon>Ecdysozoa</taxon>
        <taxon>Nematoda</taxon>
        <taxon>Chromadorea</taxon>
        <taxon>Rhabditida</taxon>
        <taxon>Rhabditina</taxon>
        <taxon>Rhabditomorpha</taxon>
        <taxon>Strongyloidea</taxon>
        <taxon>Ancylostomatidae</taxon>
        <taxon>Ancylostomatinae</taxon>
        <taxon>Ancylostoma</taxon>
    </lineage>
</organism>
<sequence length="83" mass="9317">MAECAQYHRHMTPLLPFILACKNANIAEIIKENYYSAESLANRGERPTPVGGASAMTHPRREYRSTQTMDFLANSGSFQRIAI</sequence>
<keyword evidence="2" id="KW-1185">Reference proteome</keyword>
<dbReference type="OrthoDB" id="5839663at2759"/>
<comment type="caution">
    <text evidence="1">The sequence shown here is derived from an EMBL/GenBank/DDBJ whole genome shotgun (WGS) entry which is preliminary data.</text>
</comment>
<gene>
    <name evidence="1" type="primary">Acey_s0086.g1903</name>
    <name evidence="1" type="ORF">Y032_0086g1903</name>
</gene>
<accession>A0A016TPE9</accession>
<dbReference type="Proteomes" id="UP000024635">
    <property type="component" value="Unassembled WGS sequence"/>
</dbReference>
<reference evidence="2" key="1">
    <citation type="journal article" date="2015" name="Nat. Genet.">
        <title>The genome and transcriptome of the zoonotic hookworm Ancylostoma ceylanicum identify infection-specific gene families.</title>
        <authorList>
            <person name="Schwarz E.M."/>
            <person name="Hu Y."/>
            <person name="Antoshechkin I."/>
            <person name="Miller M.M."/>
            <person name="Sternberg P.W."/>
            <person name="Aroian R.V."/>
        </authorList>
    </citation>
    <scope>NUCLEOTIDE SEQUENCE</scope>
    <source>
        <strain evidence="2">HY135</strain>
    </source>
</reference>
<evidence type="ECO:0000313" key="1">
    <source>
        <dbReference type="EMBL" id="EYC04640.1"/>
    </source>
</evidence>